<dbReference type="WBParaSite" id="SCUD_0001594601-mRNA-1">
    <property type="protein sequence ID" value="SCUD_0001594601-mRNA-1"/>
    <property type="gene ID" value="SCUD_0001594601"/>
</dbReference>
<accession>A0A183KLM9</accession>
<gene>
    <name evidence="1" type="ORF">SCUD_LOCUS15943</name>
</gene>
<dbReference type="STRING" id="6186.A0A183KLM9"/>
<organism evidence="3">
    <name type="scientific">Schistosoma curassoni</name>
    <dbReference type="NCBI Taxonomy" id="6186"/>
    <lineage>
        <taxon>Eukaryota</taxon>
        <taxon>Metazoa</taxon>
        <taxon>Spiralia</taxon>
        <taxon>Lophotrochozoa</taxon>
        <taxon>Platyhelminthes</taxon>
        <taxon>Trematoda</taxon>
        <taxon>Digenea</taxon>
        <taxon>Strigeidida</taxon>
        <taxon>Schistosomatoidea</taxon>
        <taxon>Schistosomatidae</taxon>
        <taxon>Schistosoma</taxon>
    </lineage>
</organism>
<dbReference type="InterPro" id="IPR037138">
    <property type="entry name" value="His_deacetylse_dom_sf"/>
</dbReference>
<name>A0A183KLM9_9TREM</name>
<evidence type="ECO:0000313" key="2">
    <source>
        <dbReference type="Proteomes" id="UP000279833"/>
    </source>
</evidence>
<proteinExistence type="predicted"/>
<dbReference type="AlphaFoldDB" id="A0A183KLM9"/>
<keyword evidence="2" id="KW-1185">Reference proteome</keyword>
<dbReference type="Proteomes" id="UP000279833">
    <property type="component" value="Unassembled WGS sequence"/>
</dbReference>
<sequence length="117" mass="13779">MKRERCIIDPFDKLKIDNSWQAVHLKSTGLVYDERMLKHKHEWFIEEQESPRRIQQAFHRCVEENLVSRCIRVPISLKLQSIPTNKVFKSKECDVIFKLCHITSISNDSLLVSEGVL</sequence>
<reference evidence="3" key="1">
    <citation type="submission" date="2016-06" db="UniProtKB">
        <authorList>
            <consortium name="WormBaseParasite"/>
        </authorList>
    </citation>
    <scope>IDENTIFICATION</scope>
</reference>
<dbReference type="EMBL" id="UZAK01038159">
    <property type="protein sequence ID" value="VDP60535.1"/>
    <property type="molecule type" value="Genomic_DNA"/>
</dbReference>
<protein>
    <submittedName>
        <fullName evidence="3">YqaJ domain-containing protein</fullName>
    </submittedName>
</protein>
<evidence type="ECO:0000313" key="1">
    <source>
        <dbReference type="EMBL" id="VDP60535.1"/>
    </source>
</evidence>
<reference evidence="1 2" key="2">
    <citation type="submission" date="2018-11" db="EMBL/GenBank/DDBJ databases">
        <authorList>
            <consortium name="Pathogen Informatics"/>
        </authorList>
    </citation>
    <scope>NUCLEOTIDE SEQUENCE [LARGE SCALE GENOMIC DNA]</scope>
    <source>
        <strain evidence="1">Dakar</strain>
        <strain evidence="2">Dakar, Senegal</strain>
    </source>
</reference>
<dbReference type="Gene3D" id="3.40.800.20">
    <property type="entry name" value="Histone deacetylase domain"/>
    <property type="match status" value="1"/>
</dbReference>
<evidence type="ECO:0000313" key="3">
    <source>
        <dbReference type="WBParaSite" id="SCUD_0001594601-mRNA-1"/>
    </source>
</evidence>